<dbReference type="Proteomes" id="UP000233778">
    <property type="component" value="Chromosome"/>
</dbReference>
<dbReference type="PANTHER" id="PTHR40455">
    <property type="entry name" value="ANTITOXIN HIGA"/>
    <property type="match status" value="1"/>
</dbReference>
<evidence type="ECO:0000259" key="1">
    <source>
        <dbReference type="PROSITE" id="PS50943"/>
    </source>
</evidence>
<dbReference type="PANTHER" id="PTHR40455:SF1">
    <property type="entry name" value="ANTITOXIN HIGA"/>
    <property type="match status" value="1"/>
</dbReference>
<dbReference type="PROSITE" id="PS50943">
    <property type="entry name" value="HTH_CROC1"/>
    <property type="match status" value="1"/>
</dbReference>
<dbReference type="InterPro" id="IPR001387">
    <property type="entry name" value="Cro/C1-type_HTH"/>
</dbReference>
<reference evidence="3" key="2">
    <citation type="submission" date="2013-09" db="EMBL/GenBank/DDBJ databases">
        <authorList>
            <person name="Wang G."/>
            <person name="Yang Y."/>
            <person name="Su Y."/>
        </authorList>
    </citation>
    <scope>NUCLEOTIDE SEQUENCE</scope>
    <source>
        <strain evidence="3">ATCC 39006</strain>
    </source>
</reference>
<dbReference type="GO" id="GO:0001046">
    <property type="term" value="F:core promoter sequence-specific DNA binding"/>
    <property type="evidence" value="ECO:0007669"/>
    <property type="project" value="TreeGrafter"/>
</dbReference>
<dbReference type="SMART" id="SM00530">
    <property type="entry name" value="HTH_XRE"/>
    <property type="match status" value="1"/>
</dbReference>
<reference evidence="3 4" key="1">
    <citation type="journal article" date="2013" name="Genome Announc.">
        <title>Draft genome sequence of Serratia sp. strain ATCC 39006, a model bacterium for analysis of the biosynthesis and regulation of prodigiosin, a carbapenem, and gas vesicles.</title>
        <authorList>
            <person name="Fineran P.C."/>
            <person name="Iglesias Cans M.C."/>
            <person name="Ramsay J.P."/>
            <person name="Wilf N.M."/>
            <person name="Cossyleon D."/>
            <person name="McNeil M.B."/>
            <person name="Williamson N.R."/>
            <person name="Monson R.E."/>
            <person name="Becher S.A."/>
            <person name="Stanton J.A."/>
            <person name="Brugger K."/>
            <person name="Brown S.D."/>
            <person name="Salmond G.P."/>
        </authorList>
    </citation>
    <scope>NUCLEOTIDE SEQUENCE [LARGE SCALE GENOMIC DNA]</scope>
    <source>
        <strain evidence="3">ATCC 39006</strain>
        <strain evidence="4">ATCC 39006 / SC 11482</strain>
    </source>
</reference>
<gene>
    <name evidence="2" type="ORF">CWC46_15590</name>
    <name evidence="3" type="ORF">Ser39006_015595</name>
</gene>
<dbReference type="EMBL" id="CP025085">
    <property type="protein sequence ID" value="AUH01116.1"/>
    <property type="molecule type" value="Genomic_DNA"/>
</dbReference>
<dbReference type="Pfam" id="PF01381">
    <property type="entry name" value="HTH_3"/>
    <property type="match status" value="1"/>
</dbReference>
<proteinExistence type="predicted"/>
<keyword evidence="4" id="KW-1185">Reference proteome</keyword>
<dbReference type="EMBL" id="CP025084">
    <property type="protein sequence ID" value="AUH05437.1"/>
    <property type="molecule type" value="Genomic_DNA"/>
</dbReference>
<evidence type="ECO:0000313" key="2">
    <source>
        <dbReference type="EMBL" id="AUH01116.1"/>
    </source>
</evidence>
<sequence>MMMTSWKIFRTHEDYEKGMARLVMLADGDLLPGSEALDEFELVSLLVGHYEDAHYPLAKPDPIEVIKLIMDQQGLSQTDLTRYIGSPSKVSEVINRKRPLSLTMIRKLHEGLGIPAEVLIQDMNASEDASSTETVSPRYAAPAWGRLRVHPR</sequence>
<dbReference type="Proteomes" id="UP000017700">
    <property type="component" value="Chromosome"/>
</dbReference>
<accession>A0A2I5T996</accession>
<dbReference type="Gene3D" id="1.10.260.40">
    <property type="entry name" value="lambda repressor-like DNA-binding domains"/>
    <property type="match status" value="1"/>
</dbReference>
<reference evidence="3" key="4">
    <citation type="submission" date="2017-11" db="EMBL/GenBank/DDBJ databases">
        <title>Complete genome sequence of Serratia sp. ATCC 39006.</title>
        <authorList>
            <person name="Hampton H.G."/>
            <person name="Jackson S.A."/>
            <person name="Jauregui R."/>
            <person name="Poulter G.T.M."/>
            <person name="Salmond G.P.C."/>
            <person name="Fineran P.C."/>
        </authorList>
    </citation>
    <scope>NUCLEOTIDE SEQUENCE</scope>
    <source>
        <strain evidence="3">ATCC 39006</strain>
    </source>
</reference>
<dbReference type="CDD" id="cd00093">
    <property type="entry name" value="HTH_XRE"/>
    <property type="match status" value="1"/>
</dbReference>
<organism evidence="3 4">
    <name type="scientific">Serratia sp. (strain ATCC 39006)</name>
    <name type="common">Prodigiosinella confusarubida</name>
    <dbReference type="NCBI Taxonomy" id="104623"/>
    <lineage>
        <taxon>Bacteria</taxon>
        <taxon>Pseudomonadati</taxon>
        <taxon>Pseudomonadota</taxon>
        <taxon>Gammaproteobacteria</taxon>
        <taxon>Enterobacterales</taxon>
        <taxon>Pectobacteriaceae</taxon>
        <taxon>Prodigiosinella</taxon>
    </lineage>
</organism>
<name>A0A2I5T996_SERS3</name>
<evidence type="ECO:0000313" key="5">
    <source>
        <dbReference type="Proteomes" id="UP000233778"/>
    </source>
</evidence>
<dbReference type="InterPro" id="IPR010982">
    <property type="entry name" value="Lambda_DNA-bd_dom_sf"/>
</dbReference>
<dbReference type="SUPFAM" id="SSF47413">
    <property type="entry name" value="lambda repressor-like DNA-binding domains"/>
    <property type="match status" value="1"/>
</dbReference>
<protein>
    <submittedName>
        <fullName evidence="3">Transcriptional regulator</fullName>
    </submittedName>
</protein>
<dbReference type="InterPro" id="IPR039060">
    <property type="entry name" value="Antitox_HigA"/>
</dbReference>
<dbReference type="KEGG" id="sera:Ser39006_015595"/>
<reference evidence="2 5" key="3">
    <citation type="submission" date="2017-11" db="EMBL/GenBank/DDBJ databases">
        <title>Complete genome sequence of Serratia sp. ATCC 39006 LacA.</title>
        <authorList>
            <person name="Hampton H.G."/>
            <person name="Jackson S.A."/>
            <person name="Jauregui R."/>
            <person name="Poulter G.T.M."/>
            <person name="Salmond G.P.C."/>
            <person name="Fineran P.C."/>
        </authorList>
    </citation>
    <scope>NUCLEOTIDE SEQUENCE [LARGE SCALE GENOMIC DNA]</scope>
    <source>
        <strain evidence="2 5">ATCC 39006</strain>
    </source>
</reference>
<evidence type="ECO:0000313" key="4">
    <source>
        <dbReference type="Proteomes" id="UP000017700"/>
    </source>
</evidence>
<dbReference type="GO" id="GO:0006355">
    <property type="term" value="P:regulation of DNA-templated transcription"/>
    <property type="evidence" value="ECO:0007669"/>
    <property type="project" value="InterPro"/>
</dbReference>
<dbReference type="KEGG" id="serq:CWC46_15590"/>
<dbReference type="OrthoDB" id="9796786at2"/>
<dbReference type="STRING" id="104623.Ser39006_02363"/>
<dbReference type="AlphaFoldDB" id="A0A2I5T996"/>
<feature type="domain" description="HTH cro/C1-type" evidence="1">
    <location>
        <begin position="66"/>
        <end position="119"/>
    </location>
</feature>
<evidence type="ECO:0000313" key="3">
    <source>
        <dbReference type="EMBL" id="AUH05437.1"/>
    </source>
</evidence>
<dbReference type="RefSeq" id="WP_021015628.1">
    <property type="nucleotide sequence ID" value="NZ_CP025084.1"/>
</dbReference>